<comment type="similarity">
    <text evidence="2">Belongs to the CpsC/CapA family.</text>
</comment>
<dbReference type="InterPro" id="IPR050445">
    <property type="entry name" value="Bact_polysacc_biosynth/exp"/>
</dbReference>
<keyword evidence="3" id="KW-1003">Cell membrane</keyword>
<dbReference type="InterPro" id="IPR027417">
    <property type="entry name" value="P-loop_NTPase"/>
</dbReference>
<name>A0ABZ0VAI0_9MICO</name>
<keyword evidence="7 9" id="KW-1133">Transmembrane helix</keyword>
<evidence type="ECO:0000256" key="8">
    <source>
        <dbReference type="ARBA" id="ARBA00023136"/>
    </source>
</evidence>
<evidence type="ECO:0000256" key="9">
    <source>
        <dbReference type="SAM" id="Phobius"/>
    </source>
</evidence>
<dbReference type="Pfam" id="PF02706">
    <property type="entry name" value="Wzz"/>
    <property type="match status" value="1"/>
</dbReference>
<dbReference type="SUPFAM" id="SSF52540">
    <property type="entry name" value="P-loop containing nucleoside triphosphate hydrolases"/>
    <property type="match status" value="1"/>
</dbReference>
<keyword evidence="12" id="KW-1185">Reference proteome</keyword>
<evidence type="ECO:0000256" key="6">
    <source>
        <dbReference type="ARBA" id="ARBA00022840"/>
    </source>
</evidence>
<comment type="subcellular location">
    <subcellularLocation>
        <location evidence="1">Cell membrane</location>
        <topology evidence="1">Multi-pass membrane protein</topology>
    </subcellularLocation>
</comment>
<evidence type="ECO:0000256" key="2">
    <source>
        <dbReference type="ARBA" id="ARBA00006683"/>
    </source>
</evidence>
<keyword evidence="8 9" id="KW-0472">Membrane</keyword>
<dbReference type="InterPro" id="IPR003856">
    <property type="entry name" value="LPS_length_determ_N"/>
</dbReference>
<sequence>MSPTTLVRALKKWWWALVALTVLGGAAGAGASLIMTPQYSATSQVFVAFDSPAGANSSELVQANNFAIQKVYSYIEVANSPRVLNAVIEELGLTDTTDELALRLNITVPPSSAVMTIEALAPNPDDAVALANAVTATFTETVLELETPTAGGTPPLRIASLADPVPDDEPATPNLLINIAIGTFAGFAVGIIWIAIAAMTDRKVYNAGDIASYSHDLKTLGSIPHARGADSFTTVADRPLSEVSESYRTIAATLGHMPGASLGVIAIAAATPRDSSAALTSNLALTFREFGANVAVIDANLRSRSISTAFKLDGPGLAECLNGSSTPAEVIQSVNGVAILPSGNTNESPAELIASSRFDQVVKTLSSLYDVVLIDSAPVLPLSDSLFAATNAATTVLAVSSGSVSAEQLRAARTSLATVNAKVLGVVLMDAPRSGADADVAAAAYRDLRPSRA</sequence>
<keyword evidence="4 9" id="KW-0812">Transmembrane</keyword>
<dbReference type="PANTHER" id="PTHR32309">
    <property type="entry name" value="TYROSINE-PROTEIN KINASE"/>
    <property type="match status" value="1"/>
</dbReference>
<protein>
    <submittedName>
        <fullName evidence="11">Wzz/FepE/Etk N-terminal domain-containing protein</fullName>
    </submittedName>
</protein>
<evidence type="ECO:0000256" key="4">
    <source>
        <dbReference type="ARBA" id="ARBA00022692"/>
    </source>
</evidence>
<dbReference type="PANTHER" id="PTHR32309:SF31">
    <property type="entry name" value="CAPSULAR EXOPOLYSACCHARIDE FAMILY"/>
    <property type="match status" value="1"/>
</dbReference>
<evidence type="ECO:0000256" key="3">
    <source>
        <dbReference type="ARBA" id="ARBA00022475"/>
    </source>
</evidence>
<dbReference type="Proteomes" id="UP001324533">
    <property type="component" value="Chromosome"/>
</dbReference>
<dbReference type="CDD" id="cd05387">
    <property type="entry name" value="BY-kinase"/>
    <property type="match status" value="1"/>
</dbReference>
<evidence type="ECO:0000313" key="12">
    <source>
        <dbReference type="Proteomes" id="UP001324533"/>
    </source>
</evidence>
<dbReference type="RefSeq" id="WP_322409938.1">
    <property type="nucleotide sequence ID" value="NZ_CP139779.1"/>
</dbReference>
<proteinExistence type="inferred from homology"/>
<evidence type="ECO:0000256" key="1">
    <source>
        <dbReference type="ARBA" id="ARBA00004651"/>
    </source>
</evidence>
<evidence type="ECO:0000256" key="5">
    <source>
        <dbReference type="ARBA" id="ARBA00022741"/>
    </source>
</evidence>
<evidence type="ECO:0000256" key="7">
    <source>
        <dbReference type="ARBA" id="ARBA00022989"/>
    </source>
</evidence>
<feature type="domain" description="Polysaccharide chain length determinant N-terminal" evidence="10">
    <location>
        <begin position="6"/>
        <end position="91"/>
    </location>
</feature>
<gene>
    <name evidence="11" type="ORF">T9R20_14085</name>
</gene>
<reference evidence="11 12" key="1">
    <citation type="submission" date="2023-06" db="EMBL/GenBank/DDBJ databases">
        <title>Rock-solubilizing bacteria, Microbacterium invictum, promotes re-establishment of vegetation in rocky wasteland by accelerating rock bio-weathering and reshaping soil bacterial community.</title>
        <authorList>
            <person name="Liu C."/>
        </authorList>
    </citation>
    <scope>NUCLEOTIDE SEQUENCE [LARGE SCALE GENOMIC DNA]</scope>
    <source>
        <strain evidence="11 12">X-18</strain>
    </source>
</reference>
<dbReference type="EMBL" id="CP139779">
    <property type="protein sequence ID" value="WQB69812.1"/>
    <property type="molecule type" value="Genomic_DNA"/>
</dbReference>
<dbReference type="InterPro" id="IPR005702">
    <property type="entry name" value="Wzc-like_C"/>
</dbReference>
<accession>A0ABZ0VAI0</accession>
<feature type="transmembrane region" description="Helical" evidence="9">
    <location>
        <begin position="175"/>
        <end position="196"/>
    </location>
</feature>
<keyword evidence="6" id="KW-0067">ATP-binding</keyword>
<evidence type="ECO:0000313" key="11">
    <source>
        <dbReference type="EMBL" id="WQB69812.1"/>
    </source>
</evidence>
<dbReference type="Gene3D" id="3.40.50.300">
    <property type="entry name" value="P-loop containing nucleotide triphosphate hydrolases"/>
    <property type="match status" value="1"/>
</dbReference>
<organism evidence="11 12">
    <name type="scientific">Microbacterium invictum</name>
    <dbReference type="NCBI Taxonomy" id="515415"/>
    <lineage>
        <taxon>Bacteria</taxon>
        <taxon>Bacillati</taxon>
        <taxon>Actinomycetota</taxon>
        <taxon>Actinomycetes</taxon>
        <taxon>Micrococcales</taxon>
        <taxon>Microbacteriaceae</taxon>
        <taxon>Microbacterium</taxon>
    </lineage>
</organism>
<evidence type="ECO:0000259" key="10">
    <source>
        <dbReference type="Pfam" id="PF02706"/>
    </source>
</evidence>
<keyword evidence="5" id="KW-0547">Nucleotide-binding</keyword>